<protein>
    <recommendedName>
        <fullName evidence="3">NmrA-like domain-containing protein</fullName>
    </recommendedName>
</protein>
<comment type="similarity">
    <text evidence="1">Belongs to the NmrA-type oxidoreductase family.</text>
</comment>
<accession>A0A9P6A1U6</accession>
<evidence type="ECO:0000313" key="5">
    <source>
        <dbReference type="Proteomes" id="UP000807025"/>
    </source>
</evidence>
<keyword evidence="5" id="KW-1185">Reference proteome</keyword>
<dbReference type="SUPFAM" id="SSF51735">
    <property type="entry name" value="NAD(P)-binding Rossmann-fold domains"/>
    <property type="match status" value="1"/>
</dbReference>
<dbReference type="GO" id="GO:0005634">
    <property type="term" value="C:nucleus"/>
    <property type="evidence" value="ECO:0007669"/>
    <property type="project" value="TreeGrafter"/>
</dbReference>
<dbReference type="InterPro" id="IPR008030">
    <property type="entry name" value="NmrA-like"/>
</dbReference>
<dbReference type="PANTHER" id="PTHR42748:SF14">
    <property type="entry name" value="SNOAL-LIKE DOMAIN-CONTAINING PROTEIN"/>
    <property type="match status" value="1"/>
</dbReference>
<evidence type="ECO:0000259" key="3">
    <source>
        <dbReference type="Pfam" id="PF05368"/>
    </source>
</evidence>
<organism evidence="4 5">
    <name type="scientific">Pleurotus eryngii</name>
    <name type="common">Boletus of the steppes</name>
    <dbReference type="NCBI Taxonomy" id="5323"/>
    <lineage>
        <taxon>Eukaryota</taxon>
        <taxon>Fungi</taxon>
        <taxon>Dikarya</taxon>
        <taxon>Basidiomycota</taxon>
        <taxon>Agaricomycotina</taxon>
        <taxon>Agaricomycetes</taxon>
        <taxon>Agaricomycetidae</taxon>
        <taxon>Agaricales</taxon>
        <taxon>Pleurotineae</taxon>
        <taxon>Pleurotaceae</taxon>
        <taxon>Pleurotus</taxon>
    </lineage>
</organism>
<dbReference type="EMBL" id="MU154537">
    <property type="protein sequence ID" value="KAF9498395.1"/>
    <property type="molecule type" value="Genomic_DNA"/>
</dbReference>
<sequence length="226" mass="25398">MSGSKIILVISATGAQGIAVVDALLSPASDGSPSPYSVRALTRYPSSQRAQELAAKGVECARVCHYVWSNLDYASKKSGYRPEHKCEHYDGKGCVAEFMKQQDSVTCGMTWTIVTAGPYFERLYTPCLTWAGGHVTPSIIAPKRLEKIRRWRVIWWGGTTSLRRSPKSLDIHKRQSRDEWWLNWHGAEKPVANERGTTPDDSTSGKDNFSSFWRLFRNDIIKRDSG</sequence>
<dbReference type="AlphaFoldDB" id="A0A9P6A1U6"/>
<name>A0A9P6A1U6_PLEER</name>
<evidence type="ECO:0000256" key="2">
    <source>
        <dbReference type="ARBA" id="ARBA00022857"/>
    </source>
</evidence>
<dbReference type="OrthoDB" id="300709at2759"/>
<dbReference type="Pfam" id="PF05368">
    <property type="entry name" value="NmrA"/>
    <property type="match status" value="1"/>
</dbReference>
<evidence type="ECO:0000313" key="4">
    <source>
        <dbReference type="EMBL" id="KAF9498395.1"/>
    </source>
</evidence>
<evidence type="ECO:0000256" key="1">
    <source>
        <dbReference type="ARBA" id="ARBA00006328"/>
    </source>
</evidence>
<proteinExistence type="inferred from homology"/>
<dbReference type="InterPro" id="IPR051164">
    <property type="entry name" value="NmrA-like_oxidored"/>
</dbReference>
<gene>
    <name evidence="4" type="ORF">BDN71DRAFT_1428709</name>
</gene>
<feature type="domain" description="NmrA-like" evidence="3">
    <location>
        <begin position="4"/>
        <end position="60"/>
    </location>
</feature>
<dbReference type="PANTHER" id="PTHR42748">
    <property type="entry name" value="NITROGEN METABOLITE REPRESSION PROTEIN NMRA FAMILY MEMBER"/>
    <property type="match status" value="1"/>
</dbReference>
<comment type="caution">
    <text evidence="4">The sequence shown here is derived from an EMBL/GenBank/DDBJ whole genome shotgun (WGS) entry which is preliminary data.</text>
</comment>
<dbReference type="Gene3D" id="3.40.50.720">
    <property type="entry name" value="NAD(P)-binding Rossmann-like Domain"/>
    <property type="match status" value="1"/>
</dbReference>
<dbReference type="Proteomes" id="UP000807025">
    <property type="component" value="Unassembled WGS sequence"/>
</dbReference>
<keyword evidence="2" id="KW-0521">NADP</keyword>
<reference evidence="4" key="1">
    <citation type="submission" date="2020-11" db="EMBL/GenBank/DDBJ databases">
        <authorList>
            <consortium name="DOE Joint Genome Institute"/>
            <person name="Ahrendt S."/>
            <person name="Riley R."/>
            <person name="Andreopoulos W."/>
            <person name="Labutti K."/>
            <person name="Pangilinan J."/>
            <person name="Ruiz-Duenas F.J."/>
            <person name="Barrasa J.M."/>
            <person name="Sanchez-Garcia M."/>
            <person name="Camarero S."/>
            <person name="Miyauchi S."/>
            <person name="Serrano A."/>
            <person name="Linde D."/>
            <person name="Babiker R."/>
            <person name="Drula E."/>
            <person name="Ayuso-Fernandez I."/>
            <person name="Pacheco R."/>
            <person name="Padilla G."/>
            <person name="Ferreira P."/>
            <person name="Barriuso J."/>
            <person name="Kellner H."/>
            <person name="Castanera R."/>
            <person name="Alfaro M."/>
            <person name="Ramirez L."/>
            <person name="Pisabarro A.G."/>
            <person name="Kuo A."/>
            <person name="Tritt A."/>
            <person name="Lipzen A."/>
            <person name="He G."/>
            <person name="Yan M."/>
            <person name="Ng V."/>
            <person name="Cullen D."/>
            <person name="Martin F."/>
            <person name="Rosso M.-N."/>
            <person name="Henrissat B."/>
            <person name="Hibbett D."/>
            <person name="Martinez A.T."/>
            <person name="Grigoriev I.V."/>
        </authorList>
    </citation>
    <scope>NUCLEOTIDE SEQUENCE</scope>
    <source>
        <strain evidence="4">ATCC 90797</strain>
    </source>
</reference>
<dbReference type="InterPro" id="IPR036291">
    <property type="entry name" value="NAD(P)-bd_dom_sf"/>
</dbReference>